<dbReference type="STRING" id="1220924.W2S1C0"/>
<dbReference type="Proteomes" id="UP000030752">
    <property type="component" value="Unassembled WGS sequence"/>
</dbReference>
<keyword evidence="5" id="KW-0862">Zinc</keyword>
<name>W2S1C0_CYPE1</name>
<evidence type="ECO:0000256" key="7">
    <source>
        <dbReference type="SAM" id="MobiDB-lite"/>
    </source>
</evidence>
<dbReference type="GO" id="GO:0006351">
    <property type="term" value="P:DNA-templated transcription"/>
    <property type="evidence" value="ECO:0007669"/>
    <property type="project" value="InterPro"/>
</dbReference>
<evidence type="ECO:0000256" key="2">
    <source>
        <dbReference type="ARBA" id="ARBA00022723"/>
    </source>
</evidence>
<keyword evidence="3" id="KW-0677">Repeat</keyword>
<dbReference type="CDD" id="cd12148">
    <property type="entry name" value="fungal_TF_MHR"/>
    <property type="match status" value="1"/>
</dbReference>
<dbReference type="OrthoDB" id="654211at2759"/>
<dbReference type="AlphaFoldDB" id="W2S1C0"/>
<feature type="compositionally biased region" description="Polar residues" evidence="7">
    <location>
        <begin position="140"/>
        <end position="151"/>
    </location>
</feature>
<evidence type="ECO:0000256" key="6">
    <source>
        <dbReference type="ARBA" id="ARBA00023242"/>
    </source>
</evidence>
<evidence type="ECO:0000256" key="4">
    <source>
        <dbReference type="ARBA" id="ARBA00022771"/>
    </source>
</evidence>
<feature type="region of interest" description="Disordered" evidence="7">
    <location>
        <begin position="132"/>
        <end position="161"/>
    </location>
</feature>
<dbReference type="GO" id="GO:0008270">
    <property type="term" value="F:zinc ion binding"/>
    <property type="evidence" value="ECO:0007669"/>
    <property type="project" value="UniProtKB-KW"/>
</dbReference>
<dbReference type="GeneID" id="19968962"/>
<dbReference type="GO" id="GO:0005634">
    <property type="term" value="C:nucleus"/>
    <property type="evidence" value="ECO:0007669"/>
    <property type="project" value="UniProtKB-SubCell"/>
</dbReference>
<dbReference type="GO" id="GO:0000981">
    <property type="term" value="F:DNA-binding transcription factor activity, RNA polymerase II-specific"/>
    <property type="evidence" value="ECO:0007669"/>
    <property type="project" value="InterPro"/>
</dbReference>
<keyword evidence="6" id="KW-0539">Nucleus</keyword>
<dbReference type="HOGENOM" id="CLU_012538_1_1_1"/>
<evidence type="ECO:0000259" key="8">
    <source>
        <dbReference type="Pfam" id="PF04082"/>
    </source>
</evidence>
<dbReference type="InterPro" id="IPR051059">
    <property type="entry name" value="VerF-like"/>
</dbReference>
<gene>
    <name evidence="9" type="ORF">HMPREF1541_01623</name>
</gene>
<protein>
    <recommendedName>
        <fullName evidence="8">Xylanolytic transcriptional activator regulatory domain-containing protein</fullName>
    </recommendedName>
</protein>
<evidence type="ECO:0000256" key="1">
    <source>
        <dbReference type="ARBA" id="ARBA00004123"/>
    </source>
</evidence>
<dbReference type="PANTHER" id="PTHR40626:SF3">
    <property type="entry name" value="TRANSCRIPTION FACTOR WITH C2H2 AND ZN(2)-CYS(6) DNA BINDING DOMAIN (EUROFUNG)-RELATED"/>
    <property type="match status" value="1"/>
</dbReference>
<dbReference type="Pfam" id="PF04082">
    <property type="entry name" value="Fungal_trans"/>
    <property type="match status" value="1"/>
</dbReference>
<sequence>MLNVADTVAEQLTTSTNSVELPRNVRNPASSNNASARVAQTVFIPNEVPVHEATFLRPEHQLPEPTSAENLWFPAIGNSTSIGAAQDDIAKSGSSLRFLANVTSTTGLLSTFECCTEEERWQILCGDDGHPIERQHRSRTTPSAATSGSHSQRQKAAPTSVPVHLSWPWNTDSLASDISEAELRTAQTVPTRMPSFTSKKSSALFPEYKATSFEAADSEHVTSWGSLHTPCLRIVARIREVATQKSRSSIVEHSWSPQVEKRCAKFFSPANCCNFLNLYFAGYYPHCPIIHKPSFDPAQALESLLAVLMLFGACLSPDHSHNAAARAWINAVEEIVFADATYITTALVNTGQETEASTQKEHRMTQLLQASYLACVYQNWEGDELAKKRVRRFRYSIVVALARDLVISAAVHPEYTMFASKEFDWYSFTVREERIRTMYFVFLQDIAFVMFNNLPPRMTAGEMKLNLCCSEECFQAESADECYVEMQLWMLLPLAKASFNTVLTAICQQQLSEDACMTFARVGPLNLFSLTTAFHSVLFSQHQSSFGFSPQLTPVQNGADNWDRVWRYTWSITPLLTTEFTSTDDLWKRIGFYRYAPEYNCLARSMLQGLVNFHAGSLANQDPFGLLNAAQPSGLDRYDETSMAQVNNLIQFFQTFSI</sequence>
<dbReference type="eggNOG" id="KOG1721">
    <property type="taxonomic scope" value="Eukaryota"/>
</dbReference>
<dbReference type="EMBL" id="KB822718">
    <property type="protein sequence ID" value="ETN42467.1"/>
    <property type="molecule type" value="Genomic_DNA"/>
</dbReference>
<proteinExistence type="predicted"/>
<keyword evidence="10" id="KW-1185">Reference proteome</keyword>
<accession>W2S1C0</accession>
<keyword evidence="4" id="KW-0863">Zinc-finger</keyword>
<dbReference type="InParanoid" id="W2S1C0"/>
<evidence type="ECO:0000256" key="3">
    <source>
        <dbReference type="ARBA" id="ARBA00022737"/>
    </source>
</evidence>
<comment type="subcellular location">
    <subcellularLocation>
        <location evidence="1">Nucleus</location>
    </subcellularLocation>
</comment>
<evidence type="ECO:0000256" key="5">
    <source>
        <dbReference type="ARBA" id="ARBA00022833"/>
    </source>
</evidence>
<dbReference type="InterPro" id="IPR007219">
    <property type="entry name" value="XnlR_reg_dom"/>
</dbReference>
<dbReference type="PANTHER" id="PTHR40626">
    <property type="entry name" value="MIP31509P"/>
    <property type="match status" value="1"/>
</dbReference>
<evidence type="ECO:0000313" key="9">
    <source>
        <dbReference type="EMBL" id="ETN42467.1"/>
    </source>
</evidence>
<reference evidence="9 10" key="1">
    <citation type="submission" date="2013-03" db="EMBL/GenBank/DDBJ databases">
        <title>The Genome Sequence of Phialophora europaea CBS 101466.</title>
        <authorList>
            <consortium name="The Broad Institute Genomics Platform"/>
            <person name="Cuomo C."/>
            <person name="de Hoog S."/>
            <person name="Gorbushina A."/>
            <person name="Walker B."/>
            <person name="Young S.K."/>
            <person name="Zeng Q."/>
            <person name="Gargeya S."/>
            <person name="Fitzgerald M."/>
            <person name="Haas B."/>
            <person name="Abouelleil A."/>
            <person name="Allen A.W."/>
            <person name="Alvarado L."/>
            <person name="Arachchi H.M."/>
            <person name="Berlin A.M."/>
            <person name="Chapman S.B."/>
            <person name="Gainer-Dewar J."/>
            <person name="Goldberg J."/>
            <person name="Griggs A."/>
            <person name="Gujja S."/>
            <person name="Hansen M."/>
            <person name="Howarth C."/>
            <person name="Imamovic A."/>
            <person name="Ireland A."/>
            <person name="Larimer J."/>
            <person name="McCowan C."/>
            <person name="Murphy C."/>
            <person name="Pearson M."/>
            <person name="Poon T.W."/>
            <person name="Priest M."/>
            <person name="Roberts A."/>
            <person name="Saif S."/>
            <person name="Shea T."/>
            <person name="Sisk P."/>
            <person name="Sykes S."/>
            <person name="Wortman J."/>
            <person name="Nusbaum C."/>
            <person name="Birren B."/>
        </authorList>
    </citation>
    <scope>NUCLEOTIDE SEQUENCE [LARGE SCALE GENOMIC DNA]</scope>
    <source>
        <strain evidence="9 10">CBS 101466</strain>
    </source>
</reference>
<evidence type="ECO:0000313" key="10">
    <source>
        <dbReference type="Proteomes" id="UP000030752"/>
    </source>
</evidence>
<dbReference type="RefSeq" id="XP_008714203.1">
    <property type="nucleotide sequence ID" value="XM_008715981.1"/>
</dbReference>
<dbReference type="VEuPathDB" id="FungiDB:HMPREF1541_01623"/>
<dbReference type="GO" id="GO:0000785">
    <property type="term" value="C:chromatin"/>
    <property type="evidence" value="ECO:0007669"/>
    <property type="project" value="TreeGrafter"/>
</dbReference>
<feature type="domain" description="Xylanolytic transcriptional activator regulatory" evidence="8">
    <location>
        <begin position="276"/>
        <end position="480"/>
    </location>
</feature>
<organism evidence="9 10">
    <name type="scientific">Cyphellophora europaea (strain CBS 101466)</name>
    <name type="common">Phialophora europaea</name>
    <dbReference type="NCBI Taxonomy" id="1220924"/>
    <lineage>
        <taxon>Eukaryota</taxon>
        <taxon>Fungi</taxon>
        <taxon>Dikarya</taxon>
        <taxon>Ascomycota</taxon>
        <taxon>Pezizomycotina</taxon>
        <taxon>Eurotiomycetes</taxon>
        <taxon>Chaetothyriomycetidae</taxon>
        <taxon>Chaetothyriales</taxon>
        <taxon>Cyphellophoraceae</taxon>
        <taxon>Cyphellophora</taxon>
    </lineage>
</organism>
<keyword evidence="2" id="KW-0479">Metal-binding</keyword>
<dbReference type="GO" id="GO:0000978">
    <property type="term" value="F:RNA polymerase II cis-regulatory region sequence-specific DNA binding"/>
    <property type="evidence" value="ECO:0007669"/>
    <property type="project" value="InterPro"/>
</dbReference>